<dbReference type="EMBL" id="SDHZ01000001">
    <property type="protein sequence ID" value="RXK86303.1"/>
    <property type="molecule type" value="Genomic_DNA"/>
</dbReference>
<keyword evidence="3" id="KW-1185">Reference proteome</keyword>
<reference evidence="2 3" key="1">
    <citation type="submission" date="2019-01" db="EMBL/GenBank/DDBJ databases">
        <title>Filimonas sp. strain TTM-71.</title>
        <authorList>
            <person name="Chen W.-M."/>
        </authorList>
    </citation>
    <scope>NUCLEOTIDE SEQUENCE [LARGE SCALE GENOMIC DNA]</scope>
    <source>
        <strain evidence="2 3">TTM-71</strain>
    </source>
</reference>
<feature type="region of interest" description="Disordered" evidence="1">
    <location>
        <begin position="158"/>
        <end position="195"/>
    </location>
</feature>
<dbReference type="RefSeq" id="WP_129002053.1">
    <property type="nucleotide sequence ID" value="NZ_SDHZ01000001.1"/>
</dbReference>
<evidence type="ECO:0000313" key="3">
    <source>
        <dbReference type="Proteomes" id="UP000290545"/>
    </source>
</evidence>
<name>A0A4Q1DCF5_9BACT</name>
<protein>
    <submittedName>
        <fullName evidence="2">Uncharacterized protein</fullName>
    </submittedName>
</protein>
<accession>A0A4Q1DCF5</accession>
<organism evidence="2 3">
    <name type="scientific">Filimonas effusa</name>
    <dbReference type="NCBI Taxonomy" id="2508721"/>
    <lineage>
        <taxon>Bacteria</taxon>
        <taxon>Pseudomonadati</taxon>
        <taxon>Bacteroidota</taxon>
        <taxon>Chitinophagia</taxon>
        <taxon>Chitinophagales</taxon>
        <taxon>Chitinophagaceae</taxon>
        <taxon>Filimonas</taxon>
    </lineage>
</organism>
<dbReference type="Proteomes" id="UP000290545">
    <property type="component" value="Unassembled WGS sequence"/>
</dbReference>
<gene>
    <name evidence="2" type="ORF">ESB13_05720</name>
</gene>
<dbReference type="AlphaFoldDB" id="A0A4Q1DCF5"/>
<sequence>MNLVEDKIVHLLTGKHNLFEVSVDELQAISDEQPFFSVAQLLLTQKMKQVNHPGFVQQLQKTALFFPNIFWLDKHLQESSPQVQPAAPPPPAAIPTQQPSFETTIHTPAVNTNTATSYDTATNAIPEPPAAAFTASSDPRYYKEEEDDLNPITAQYGQQDPATAVTSPAPAEQATTPADAPEPVSTIDTAEASSPEELLAVATDRIDEPVTEQPTEAPVAAAWEEQAAHITTSEDPQPVYPGYTTAVIEEVTGDTPTSVEVITNPVTAPYVAPEPEAAATPPVTDASIEAEAPPAALAQDTQEAAAGYEHSIKESFANNTSNDFGSDDEDDLPVDALGETGDNMEAPSLRLAEIMQQQANTFNKPVAENEVLPIESEPYHTIDYFASQGIKAEGNAEDGLAKKVRKFTDWLKQMKKVAPLPSDLGTDAELEQVVHGIAATSIEAKEVVTEAMAEVLVKQGRIDKAVLLYSKLSFLNPDKTAYFAAKILELKGN</sequence>
<dbReference type="OrthoDB" id="594666at2"/>
<evidence type="ECO:0000256" key="1">
    <source>
        <dbReference type="SAM" id="MobiDB-lite"/>
    </source>
</evidence>
<evidence type="ECO:0000313" key="2">
    <source>
        <dbReference type="EMBL" id="RXK86303.1"/>
    </source>
</evidence>
<proteinExistence type="predicted"/>
<comment type="caution">
    <text evidence="2">The sequence shown here is derived from an EMBL/GenBank/DDBJ whole genome shotgun (WGS) entry which is preliminary data.</text>
</comment>